<keyword evidence="2" id="KW-0732">Signal</keyword>
<protein>
    <recommendedName>
        <fullName evidence="5">Secreted protein</fullName>
    </recommendedName>
</protein>
<accession>A0A165EQQ7</accession>
<organism evidence="3 4">
    <name type="scientific">Exidia glandulosa HHB12029</name>
    <dbReference type="NCBI Taxonomy" id="1314781"/>
    <lineage>
        <taxon>Eukaryota</taxon>
        <taxon>Fungi</taxon>
        <taxon>Dikarya</taxon>
        <taxon>Basidiomycota</taxon>
        <taxon>Agaricomycotina</taxon>
        <taxon>Agaricomycetes</taxon>
        <taxon>Auriculariales</taxon>
        <taxon>Exidiaceae</taxon>
        <taxon>Exidia</taxon>
    </lineage>
</organism>
<feature type="region of interest" description="Disordered" evidence="1">
    <location>
        <begin position="41"/>
        <end position="61"/>
    </location>
</feature>
<feature type="signal peptide" evidence="2">
    <location>
        <begin position="1"/>
        <end position="23"/>
    </location>
</feature>
<gene>
    <name evidence="3" type="ORF">EXIGLDRAFT_723646</name>
</gene>
<proteinExistence type="predicted"/>
<keyword evidence="4" id="KW-1185">Reference proteome</keyword>
<evidence type="ECO:0000256" key="2">
    <source>
        <dbReference type="SAM" id="SignalP"/>
    </source>
</evidence>
<evidence type="ECO:0000256" key="1">
    <source>
        <dbReference type="SAM" id="MobiDB-lite"/>
    </source>
</evidence>
<sequence>MTTAIHIILFFCALLLAMCGVLAVAPFVWGRTPVVDEEKALVETDVDEDDEPADLRRDSPQDVNSINHAICNARRTRARSMSVCRESLCSGTVQTVARNACRDIMPRIIRVDCTI</sequence>
<reference evidence="3 4" key="1">
    <citation type="journal article" date="2016" name="Mol. Biol. Evol.">
        <title>Comparative Genomics of Early-Diverging Mushroom-Forming Fungi Provides Insights into the Origins of Lignocellulose Decay Capabilities.</title>
        <authorList>
            <person name="Nagy L.G."/>
            <person name="Riley R."/>
            <person name="Tritt A."/>
            <person name="Adam C."/>
            <person name="Daum C."/>
            <person name="Floudas D."/>
            <person name="Sun H."/>
            <person name="Yadav J.S."/>
            <person name="Pangilinan J."/>
            <person name="Larsson K.H."/>
            <person name="Matsuura K."/>
            <person name="Barry K."/>
            <person name="Labutti K."/>
            <person name="Kuo R."/>
            <person name="Ohm R.A."/>
            <person name="Bhattacharya S.S."/>
            <person name="Shirouzu T."/>
            <person name="Yoshinaga Y."/>
            <person name="Martin F.M."/>
            <person name="Grigoriev I.V."/>
            <person name="Hibbett D.S."/>
        </authorList>
    </citation>
    <scope>NUCLEOTIDE SEQUENCE [LARGE SCALE GENOMIC DNA]</scope>
    <source>
        <strain evidence="3 4">HHB12029</strain>
    </source>
</reference>
<evidence type="ECO:0000313" key="4">
    <source>
        <dbReference type="Proteomes" id="UP000077266"/>
    </source>
</evidence>
<dbReference type="Proteomes" id="UP000077266">
    <property type="component" value="Unassembled WGS sequence"/>
</dbReference>
<dbReference type="AlphaFoldDB" id="A0A165EQQ7"/>
<feature type="chain" id="PRO_5007857332" description="Secreted protein" evidence="2">
    <location>
        <begin position="24"/>
        <end position="115"/>
    </location>
</feature>
<dbReference type="EMBL" id="KV426123">
    <property type="protein sequence ID" value="KZV87491.1"/>
    <property type="molecule type" value="Genomic_DNA"/>
</dbReference>
<name>A0A165EQQ7_EXIGL</name>
<dbReference type="InParanoid" id="A0A165EQQ7"/>
<evidence type="ECO:0008006" key="5">
    <source>
        <dbReference type="Google" id="ProtNLM"/>
    </source>
</evidence>
<evidence type="ECO:0000313" key="3">
    <source>
        <dbReference type="EMBL" id="KZV87491.1"/>
    </source>
</evidence>